<name>A0A1H4A3I6_9FIRM</name>
<evidence type="ECO:0000313" key="7">
    <source>
        <dbReference type="Proteomes" id="UP000199394"/>
    </source>
</evidence>
<dbReference type="FunFam" id="3.40.50.280:FF:000003">
    <property type="entry name" value="Dimethylamine methyltransferase corrinoid protein"/>
    <property type="match status" value="1"/>
</dbReference>
<protein>
    <submittedName>
        <fullName evidence="6">Methanogenic corrinoid protein MtbC1</fullName>
    </submittedName>
</protein>
<dbReference type="InterPro" id="IPR036594">
    <property type="entry name" value="Meth_synthase_dom"/>
</dbReference>
<dbReference type="GO" id="GO:0008705">
    <property type="term" value="F:methionine synthase activity"/>
    <property type="evidence" value="ECO:0007669"/>
    <property type="project" value="TreeGrafter"/>
</dbReference>
<dbReference type="GO" id="GO:0031419">
    <property type="term" value="F:cobalamin binding"/>
    <property type="evidence" value="ECO:0007669"/>
    <property type="project" value="InterPro"/>
</dbReference>
<reference evidence="6 7" key="1">
    <citation type="submission" date="2016-10" db="EMBL/GenBank/DDBJ databases">
        <authorList>
            <person name="de Groot N.N."/>
        </authorList>
    </citation>
    <scope>NUCLEOTIDE SEQUENCE [LARGE SCALE GENOMIC DNA]</scope>
    <source>
        <strain evidence="6 7">SR12</strain>
    </source>
</reference>
<dbReference type="GO" id="GO:0050667">
    <property type="term" value="P:homocysteine metabolic process"/>
    <property type="evidence" value="ECO:0007669"/>
    <property type="project" value="TreeGrafter"/>
</dbReference>
<dbReference type="PROSITE" id="PS51332">
    <property type="entry name" value="B12_BINDING"/>
    <property type="match status" value="1"/>
</dbReference>
<dbReference type="PROSITE" id="PS51337">
    <property type="entry name" value="B12_BINDING_NTER"/>
    <property type="match status" value="1"/>
</dbReference>
<sequence>MLIKEIQEALQMGDAETVKNKTEEALKENYTAEQILEKGLIPTITKIGKEFRAGDIFIPDVLMSSRAMHACLYVLKPLLSDHSQGESEAKGTIIIGTVAGDLHDIGKNIIAMCLSGDSYNVIDLGIDVPATDFVDAIRKYKPDIVAISALLTTTIEEMRDVITSIVNEGLRKKVKIIVGGGPVTPDFAESVGADAYGEDVFDTIERVNVLLGQKPGMVIKH</sequence>
<dbReference type="PANTHER" id="PTHR45833:SF1">
    <property type="entry name" value="METHIONINE SYNTHASE"/>
    <property type="match status" value="1"/>
</dbReference>
<evidence type="ECO:0000259" key="4">
    <source>
        <dbReference type="PROSITE" id="PS51332"/>
    </source>
</evidence>
<organism evidence="6 7">
    <name type="scientific">Eubacterium aggregans</name>
    <dbReference type="NCBI Taxonomy" id="81409"/>
    <lineage>
        <taxon>Bacteria</taxon>
        <taxon>Bacillati</taxon>
        <taxon>Bacillota</taxon>
        <taxon>Clostridia</taxon>
        <taxon>Eubacteriales</taxon>
        <taxon>Eubacteriaceae</taxon>
        <taxon>Eubacterium</taxon>
    </lineage>
</organism>
<dbReference type="CDD" id="cd02070">
    <property type="entry name" value="corrinoid_protein_B12-BD"/>
    <property type="match status" value="1"/>
</dbReference>
<dbReference type="SMART" id="SM01018">
    <property type="entry name" value="B12-binding_2"/>
    <property type="match status" value="1"/>
</dbReference>
<dbReference type="RefSeq" id="WP_090306124.1">
    <property type="nucleotide sequence ID" value="NZ_FNRK01000007.1"/>
</dbReference>
<dbReference type="Gene3D" id="1.10.1240.10">
    <property type="entry name" value="Methionine synthase domain"/>
    <property type="match status" value="1"/>
</dbReference>
<dbReference type="EMBL" id="FNRK01000007">
    <property type="protein sequence ID" value="SEA30092.1"/>
    <property type="molecule type" value="Genomic_DNA"/>
</dbReference>
<dbReference type="GO" id="GO:0046653">
    <property type="term" value="P:tetrahydrofolate metabolic process"/>
    <property type="evidence" value="ECO:0007669"/>
    <property type="project" value="TreeGrafter"/>
</dbReference>
<evidence type="ECO:0000259" key="5">
    <source>
        <dbReference type="PROSITE" id="PS51337"/>
    </source>
</evidence>
<proteinExistence type="inferred from homology"/>
<dbReference type="InterPro" id="IPR003759">
    <property type="entry name" value="Cbl-bd_cap"/>
</dbReference>
<dbReference type="InterPro" id="IPR006158">
    <property type="entry name" value="Cobalamin-bd"/>
</dbReference>
<evidence type="ECO:0000256" key="1">
    <source>
        <dbReference type="ARBA" id="ARBA00010854"/>
    </source>
</evidence>
<dbReference type="AlphaFoldDB" id="A0A1H4A3I6"/>
<dbReference type="Gene3D" id="3.40.50.280">
    <property type="entry name" value="Cobalamin-binding domain"/>
    <property type="match status" value="1"/>
</dbReference>
<dbReference type="InterPro" id="IPR050554">
    <property type="entry name" value="Met_Synthase/Corrinoid"/>
</dbReference>
<evidence type="ECO:0000256" key="2">
    <source>
        <dbReference type="ARBA" id="ARBA00022723"/>
    </source>
</evidence>
<keyword evidence="7" id="KW-1185">Reference proteome</keyword>
<keyword evidence="3" id="KW-0170">Cobalt</keyword>
<feature type="domain" description="B12-binding" evidence="4">
    <location>
        <begin position="90"/>
        <end position="221"/>
    </location>
</feature>
<comment type="similarity">
    <text evidence="1">Belongs to the methylamine corrinoid protein family.</text>
</comment>
<accession>A0A1H4A3I6</accession>
<dbReference type="Proteomes" id="UP000199394">
    <property type="component" value="Unassembled WGS sequence"/>
</dbReference>
<dbReference type="Pfam" id="PF02607">
    <property type="entry name" value="B12-binding_2"/>
    <property type="match status" value="1"/>
</dbReference>
<evidence type="ECO:0000313" key="6">
    <source>
        <dbReference type="EMBL" id="SEA30092.1"/>
    </source>
</evidence>
<keyword evidence="2" id="KW-0479">Metal-binding</keyword>
<dbReference type="InterPro" id="IPR036724">
    <property type="entry name" value="Cobalamin-bd_sf"/>
</dbReference>
<dbReference type="PANTHER" id="PTHR45833">
    <property type="entry name" value="METHIONINE SYNTHASE"/>
    <property type="match status" value="1"/>
</dbReference>
<dbReference type="STRING" id="81409.SAMN04515656_10759"/>
<evidence type="ECO:0000256" key="3">
    <source>
        <dbReference type="ARBA" id="ARBA00023285"/>
    </source>
</evidence>
<dbReference type="OrthoDB" id="9803687at2"/>
<dbReference type="GO" id="GO:0005829">
    <property type="term" value="C:cytosol"/>
    <property type="evidence" value="ECO:0007669"/>
    <property type="project" value="TreeGrafter"/>
</dbReference>
<feature type="domain" description="B12-binding N-terminal" evidence="5">
    <location>
        <begin position="1"/>
        <end position="87"/>
    </location>
</feature>
<gene>
    <name evidence="6" type="ORF">SAMN04515656_10759</name>
</gene>
<dbReference type="Pfam" id="PF02310">
    <property type="entry name" value="B12-binding"/>
    <property type="match status" value="1"/>
</dbReference>
<dbReference type="GO" id="GO:0046872">
    <property type="term" value="F:metal ion binding"/>
    <property type="evidence" value="ECO:0007669"/>
    <property type="project" value="UniProtKB-KW"/>
</dbReference>
<dbReference type="SUPFAM" id="SSF47644">
    <property type="entry name" value="Methionine synthase domain"/>
    <property type="match status" value="1"/>
</dbReference>
<dbReference type="SUPFAM" id="SSF52242">
    <property type="entry name" value="Cobalamin (vitamin B12)-binding domain"/>
    <property type="match status" value="1"/>
</dbReference>